<dbReference type="AlphaFoldDB" id="A0A835VIX2"/>
<reference evidence="1 2" key="1">
    <citation type="journal article" date="2020" name="Nat. Food">
        <title>A phased Vanilla planifolia genome enables genetic improvement of flavour and production.</title>
        <authorList>
            <person name="Hasing T."/>
            <person name="Tang H."/>
            <person name="Brym M."/>
            <person name="Khazi F."/>
            <person name="Huang T."/>
            <person name="Chambers A.H."/>
        </authorList>
    </citation>
    <scope>NUCLEOTIDE SEQUENCE [LARGE SCALE GENOMIC DNA]</scope>
    <source>
        <tissue evidence="1">Leaf</tissue>
    </source>
</reference>
<dbReference type="PROSITE" id="PS00072">
    <property type="entry name" value="ACYL_COA_DH_1"/>
    <property type="match status" value="1"/>
</dbReference>
<keyword evidence="2" id="KW-1185">Reference proteome</keyword>
<comment type="caution">
    <text evidence="1">The sequence shown here is derived from an EMBL/GenBank/DDBJ whole genome shotgun (WGS) entry which is preliminary data.</text>
</comment>
<evidence type="ECO:0000313" key="2">
    <source>
        <dbReference type="Proteomes" id="UP000636800"/>
    </source>
</evidence>
<name>A0A835VIX2_VANPL</name>
<dbReference type="InterPro" id="IPR006089">
    <property type="entry name" value="Acyl-CoA_DH_CS"/>
</dbReference>
<sequence>MEWKLINCNGNLFSAATTALEEIDDWNKNLHSSFDRFALTESDNGSDVNSLRSIAAKVAALSEKYSLVTLD</sequence>
<dbReference type="Proteomes" id="UP000636800">
    <property type="component" value="Chromosome 1"/>
</dbReference>
<gene>
    <name evidence="1" type="ORF">HPP92_002897</name>
</gene>
<dbReference type="EMBL" id="JADCNL010000001">
    <property type="protein sequence ID" value="KAG0498206.1"/>
    <property type="molecule type" value="Genomic_DNA"/>
</dbReference>
<organism evidence="1 2">
    <name type="scientific">Vanilla planifolia</name>
    <name type="common">Vanilla</name>
    <dbReference type="NCBI Taxonomy" id="51239"/>
    <lineage>
        <taxon>Eukaryota</taxon>
        <taxon>Viridiplantae</taxon>
        <taxon>Streptophyta</taxon>
        <taxon>Embryophyta</taxon>
        <taxon>Tracheophyta</taxon>
        <taxon>Spermatophyta</taxon>
        <taxon>Magnoliopsida</taxon>
        <taxon>Liliopsida</taxon>
        <taxon>Asparagales</taxon>
        <taxon>Orchidaceae</taxon>
        <taxon>Vanilloideae</taxon>
        <taxon>Vanilleae</taxon>
        <taxon>Vanilla</taxon>
    </lineage>
</organism>
<protein>
    <submittedName>
        <fullName evidence="1">Uncharacterized protein</fullName>
    </submittedName>
</protein>
<proteinExistence type="predicted"/>
<dbReference type="OrthoDB" id="1935713at2759"/>
<accession>A0A835VIX2</accession>
<dbReference type="GO" id="GO:0003995">
    <property type="term" value="F:acyl-CoA dehydrogenase activity"/>
    <property type="evidence" value="ECO:0007669"/>
    <property type="project" value="InterPro"/>
</dbReference>
<evidence type="ECO:0000313" key="1">
    <source>
        <dbReference type="EMBL" id="KAG0498206.1"/>
    </source>
</evidence>